<dbReference type="AlphaFoldDB" id="A0A822Y2W9"/>
<dbReference type="EMBL" id="DUZY01000002">
    <property type="protein sequence ID" value="DAD25901.1"/>
    <property type="molecule type" value="Genomic_DNA"/>
</dbReference>
<reference evidence="2 3" key="1">
    <citation type="journal article" date="2020" name="Mol. Biol. Evol.">
        <title>Distinct Expression and Methylation Patterns for Genes with Different Fates following a Single Whole-Genome Duplication in Flowering Plants.</title>
        <authorList>
            <person name="Shi T."/>
            <person name="Rahmani R.S."/>
            <person name="Gugger P.F."/>
            <person name="Wang M."/>
            <person name="Li H."/>
            <person name="Zhang Y."/>
            <person name="Li Z."/>
            <person name="Wang Q."/>
            <person name="Van de Peer Y."/>
            <person name="Marchal K."/>
            <person name="Chen J."/>
        </authorList>
    </citation>
    <scope>NUCLEOTIDE SEQUENCE [LARGE SCALE GENOMIC DNA]</scope>
    <source>
        <tissue evidence="2">Leaf</tissue>
    </source>
</reference>
<sequence>MAFRVSDHEGSESAVSSLLIMCYDLLRVREEAISVGVLEQLLLLLQSQCNSRAKNKGQDVA</sequence>
<feature type="domain" description="U-box" evidence="1">
    <location>
        <begin position="4"/>
        <end position="59"/>
    </location>
</feature>
<evidence type="ECO:0000259" key="1">
    <source>
        <dbReference type="Pfam" id="PF25598"/>
    </source>
</evidence>
<organism evidence="2 3">
    <name type="scientific">Nelumbo nucifera</name>
    <name type="common">Sacred lotus</name>
    <dbReference type="NCBI Taxonomy" id="4432"/>
    <lineage>
        <taxon>Eukaryota</taxon>
        <taxon>Viridiplantae</taxon>
        <taxon>Streptophyta</taxon>
        <taxon>Embryophyta</taxon>
        <taxon>Tracheophyta</taxon>
        <taxon>Spermatophyta</taxon>
        <taxon>Magnoliopsida</taxon>
        <taxon>Proteales</taxon>
        <taxon>Nelumbonaceae</taxon>
        <taxon>Nelumbo</taxon>
    </lineage>
</organism>
<dbReference type="Proteomes" id="UP000607653">
    <property type="component" value="Unassembled WGS sequence"/>
</dbReference>
<protein>
    <recommendedName>
        <fullName evidence="1">U-box domain-containing protein</fullName>
    </recommendedName>
</protein>
<name>A0A822Y2W9_NELNU</name>
<dbReference type="InterPro" id="IPR058678">
    <property type="entry name" value="ARM_PUB"/>
</dbReference>
<dbReference type="Pfam" id="PF25598">
    <property type="entry name" value="ARM_PUB"/>
    <property type="match status" value="1"/>
</dbReference>
<gene>
    <name evidence="2" type="ORF">HUJ06_027369</name>
</gene>
<proteinExistence type="predicted"/>
<keyword evidence="3" id="KW-1185">Reference proteome</keyword>
<evidence type="ECO:0000313" key="3">
    <source>
        <dbReference type="Proteomes" id="UP000607653"/>
    </source>
</evidence>
<comment type="caution">
    <text evidence="2">The sequence shown here is derived from an EMBL/GenBank/DDBJ whole genome shotgun (WGS) entry which is preliminary data.</text>
</comment>
<evidence type="ECO:0000313" key="2">
    <source>
        <dbReference type="EMBL" id="DAD25901.1"/>
    </source>
</evidence>
<accession>A0A822Y2W9</accession>